<reference evidence="1 2" key="1">
    <citation type="submission" date="2020-03" db="EMBL/GenBank/DDBJ databases">
        <title>Sequencing the genomes of 1000 actinobacteria strains.</title>
        <authorList>
            <person name="Klenk H.-P."/>
        </authorList>
    </citation>
    <scope>NUCLEOTIDE SEQUENCE [LARGE SCALE GENOMIC DNA]</scope>
    <source>
        <strain evidence="1 2">DSM 45668</strain>
    </source>
</reference>
<proteinExistence type="predicted"/>
<protein>
    <submittedName>
        <fullName evidence="1">Uncharacterized protein</fullName>
    </submittedName>
</protein>
<keyword evidence="2" id="KW-1185">Reference proteome</keyword>
<sequence>MAVLVALLDEVRWLPGAARLIDLARAGTAQWKSESTALVTLVSVRAHGVTAPAQDDAAVAARSPETVADAVARLSEGRLTAVAADGAWTAAALEAILSGVPELDAAVVAVVDTADLGAPDTPDRALRDYLDGGLPPFWSFPCRARKFVFLAGTITGPGGTLLAIVDTERGVGRDGVHLQLLDRVVAALRGLLLVVPAGDAAAARALVARAGFSA</sequence>
<evidence type="ECO:0000313" key="2">
    <source>
        <dbReference type="Proteomes" id="UP000754495"/>
    </source>
</evidence>
<evidence type="ECO:0000313" key="1">
    <source>
        <dbReference type="EMBL" id="NIH79585.1"/>
    </source>
</evidence>
<dbReference type="Pfam" id="PF21819">
    <property type="entry name" value="DUF6885"/>
    <property type="match status" value="1"/>
</dbReference>
<dbReference type="EMBL" id="JAANOU010000001">
    <property type="protein sequence ID" value="NIH79585.1"/>
    <property type="molecule type" value="Genomic_DNA"/>
</dbReference>
<accession>A0ABX0SVP2</accession>
<organism evidence="1 2">
    <name type="scientific">Amycolatopsis viridis</name>
    <dbReference type="NCBI Taxonomy" id="185678"/>
    <lineage>
        <taxon>Bacteria</taxon>
        <taxon>Bacillati</taxon>
        <taxon>Actinomycetota</taxon>
        <taxon>Actinomycetes</taxon>
        <taxon>Pseudonocardiales</taxon>
        <taxon>Pseudonocardiaceae</taxon>
        <taxon>Amycolatopsis</taxon>
    </lineage>
</organism>
<dbReference type="InterPro" id="IPR049252">
    <property type="entry name" value="DUF6885"/>
</dbReference>
<dbReference type="RefSeq" id="WP_313886081.1">
    <property type="nucleotide sequence ID" value="NZ_JAANOU010000001.1"/>
</dbReference>
<comment type="caution">
    <text evidence="1">The sequence shown here is derived from an EMBL/GenBank/DDBJ whole genome shotgun (WGS) entry which is preliminary data.</text>
</comment>
<dbReference type="Proteomes" id="UP000754495">
    <property type="component" value="Unassembled WGS sequence"/>
</dbReference>
<name>A0ABX0SVP2_9PSEU</name>
<gene>
    <name evidence="1" type="ORF">FHX46_002115</name>
</gene>